<evidence type="ECO:0000256" key="1">
    <source>
        <dbReference type="SAM" id="Phobius"/>
    </source>
</evidence>
<keyword evidence="1" id="KW-0472">Membrane</keyword>
<evidence type="ECO:0000313" key="2">
    <source>
        <dbReference type="EMBL" id="KAK9187015.1"/>
    </source>
</evidence>
<feature type="transmembrane region" description="Helical" evidence="1">
    <location>
        <begin position="79"/>
        <end position="100"/>
    </location>
</feature>
<comment type="caution">
    <text evidence="2">The sequence shown here is derived from an EMBL/GenBank/DDBJ whole genome shotgun (WGS) entry which is preliminary data.</text>
</comment>
<accession>A0AAP0LWR1</accession>
<organism evidence="2 3">
    <name type="scientific">Citrus x changshan-huyou</name>
    <dbReference type="NCBI Taxonomy" id="2935761"/>
    <lineage>
        <taxon>Eukaryota</taxon>
        <taxon>Viridiplantae</taxon>
        <taxon>Streptophyta</taxon>
        <taxon>Embryophyta</taxon>
        <taxon>Tracheophyta</taxon>
        <taxon>Spermatophyta</taxon>
        <taxon>Magnoliopsida</taxon>
        <taxon>eudicotyledons</taxon>
        <taxon>Gunneridae</taxon>
        <taxon>Pentapetalae</taxon>
        <taxon>rosids</taxon>
        <taxon>malvids</taxon>
        <taxon>Sapindales</taxon>
        <taxon>Rutaceae</taxon>
        <taxon>Aurantioideae</taxon>
        <taxon>Citrus</taxon>
    </lineage>
</organism>
<evidence type="ECO:0000313" key="3">
    <source>
        <dbReference type="Proteomes" id="UP001428341"/>
    </source>
</evidence>
<name>A0AAP0LWR1_9ROSI</name>
<reference evidence="2 3" key="1">
    <citation type="submission" date="2024-05" db="EMBL/GenBank/DDBJ databases">
        <title>Haplotype-resolved chromosome-level genome assembly of Huyou (Citrus changshanensis).</title>
        <authorList>
            <person name="Miao C."/>
            <person name="Chen W."/>
            <person name="Wu Y."/>
            <person name="Wang L."/>
            <person name="Zhao S."/>
            <person name="Grierson D."/>
            <person name="Xu C."/>
            <person name="Chen K."/>
        </authorList>
    </citation>
    <scope>NUCLEOTIDE SEQUENCE [LARGE SCALE GENOMIC DNA]</scope>
    <source>
        <strain evidence="2">01-14</strain>
        <tissue evidence="2">Leaf</tissue>
    </source>
</reference>
<proteinExistence type="predicted"/>
<protein>
    <submittedName>
        <fullName evidence="2">Uncharacterized protein</fullName>
    </submittedName>
</protein>
<dbReference type="EMBL" id="JBCGBO010000007">
    <property type="protein sequence ID" value="KAK9187015.1"/>
    <property type="molecule type" value="Genomic_DNA"/>
</dbReference>
<dbReference type="Proteomes" id="UP001428341">
    <property type="component" value="Unassembled WGS sequence"/>
</dbReference>
<keyword evidence="1" id="KW-1133">Transmembrane helix</keyword>
<sequence>MGSNLSIGKLHVALHTSGSLTTAVENEKGKDRSLPSQSLTCSGLLCWDHYREYTGKIVGCAILMVVFGEGLGRSRSDEAVVLVSAWVAAQIMLIVVFAMISKGIVRAKKNEIFDLPANIVSSSHALYR</sequence>
<keyword evidence="3" id="KW-1185">Reference proteome</keyword>
<gene>
    <name evidence="2" type="ORF">WN944_018405</name>
</gene>
<dbReference type="AlphaFoldDB" id="A0AAP0LWR1"/>
<keyword evidence="1" id="KW-0812">Transmembrane</keyword>